<dbReference type="EMBL" id="UINC01087510">
    <property type="protein sequence ID" value="SVC36936.1"/>
    <property type="molecule type" value="Genomic_DNA"/>
</dbReference>
<evidence type="ECO:0000256" key="1">
    <source>
        <dbReference type="SAM" id="Phobius"/>
    </source>
</evidence>
<proteinExistence type="predicted"/>
<organism evidence="2">
    <name type="scientific">marine metagenome</name>
    <dbReference type="NCBI Taxonomy" id="408172"/>
    <lineage>
        <taxon>unclassified sequences</taxon>
        <taxon>metagenomes</taxon>
        <taxon>ecological metagenomes</taxon>
    </lineage>
</organism>
<protein>
    <recommendedName>
        <fullName evidence="3">Prepilin-type N-terminal cleavage/methylation domain-containing protein</fullName>
    </recommendedName>
</protein>
<name>A0A382LK21_9ZZZZ</name>
<accession>A0A382LK21</accession>
<dbReference type="InterPro" id="IPR012902">
    <property type="entry name" value="N_methyl_site"/>
</dbReference>
<dbReference type="Pfam" id="PF07963">
    <property type="entry name" value="N_methyl"/>
    <property type="match status" value="1"/>
</dbReference>
<feature type="transmembrane region" description="Helical" evidence="1">
    <location>
        <begin position="15"/>
        <end position="36"/>
    </location>
</feature>
<evidence type="ECO:0008006" key="3">
    <source>
        <dbReference type="Google" id="ProtNLM"/>
    </source>
</evidence>
<reference evidence="2" key="1">
    <citation type="submission" date="2018-05" db="EMBL/GenBank/DDBJ databases">
        <authorList>
            <person name="Lanie J.A."/>
            <person name="Ng W.-L."/>
            <person name="Kazmierczak K.M."/>
            <person name="Andrzejewski T.M."/>
            <person name="Davidsen T.M."/>
            <person name="Wayne K.J."/>
            <person name="Tettelin H."/>
            <person name="Glass J.I."/>
            <person name="Rusch D."/>
            <person name="Podicherti R."/>
            <person name="Tsui H.-C.T."/>
            <person name="Winkler M.E."/>
        </authorList>
    </citation>
    <scope>NUCLEOTIDE SEQUENCE</scope>
</reference>
<keyword evidence="1" id="KW-0812">Transmembrane</keyword>
<dbReference type="AlphaFoldDB" id="A0A382LK21"/>
<keyword evidence="1" id="KW-1133">Transmembrane helix</keyword>
<feature type="non-terminal residue" evidence="2">
    <location>
        <position position="69"/>
    </location>
</feature>
<gene>
    <name evidence="2" type="ORF">METZ01_LOCUS289790</name>
</gene>
<dbReference type="PROSITE" id="PS00409">
    <property type="entry name" value="PROKAR_NTER_METHYL"/>
    <property type="match status" value="1"/>
</dbReference>
<dbReference type="PROSITE" id="PS51257">
    <property type="entry name" value="PROKAR_LIPOPROTEIN"/>
    <property type="match status" value="1"/>
</dbReference>
<dbReference type="NCBIfam" id="TIGR02532">
    <property type="entry name" value="IV_pilin_GFxxxE"/>
    <property type="match status" value="1"/>
</dbReference>
<sequence length="69" mass="7272">MRSRASTAGFTLPEVLTSVMIVGLVLVALYSCWAAVLGATQSSAIAVQDAQRERMAIQAMTEAIAGISW</sequence>
<keyword evidence="1" id="KW-0472">Membrane</keyword>
<evidence type="ECO:0000313" key="2">
    <source>
        <dbReference type="EMBL" id="SVC36936.1"/>
    </source>
</evidence>